<evidence type="ECO:0000256" key="1">
    <source>
        <dbReference type="ARBA" id="ARBA00004651"/>
    </source>
</evidence>
<evidence type="ECO:0000313" key="10">
    <source>
        <dbReference type="EMBL" id="HIQ61002.1"/>
    </source>
</evidence>
<dbReference type="InterPro" id="IPR039421">
    <property type="entry name" value="Type_1_exporter"/>
</dbReference>
<dbReference type="InterPro" id="IPR027417">
    <property type="entry name" value="P-loop_NTPase"/>
</dbReference>
<dbReference type="InterPro" id="IPR011527">
    <property type="entry name" value="ABC1_TM_dom"/>
</dbReference>
<comment type="caution">
    <text evidence="10">The sequence shown here is derived from an EMBL/GenBank/DDBJ whole genome shotgun (WGS) entry which is preliminary data.</text>
</comment>
<sequence>MGGYVRKYWMLIGTYTLIGASGSLMGLGTSLLSRNLVDSVTGDSTVKILASALGYAGVGLFQLVISALRTRLSMRITMKVGNKIRSDIFAQILRTEWEHLSQFSSGDLLYRINGDTSVVVNNILTYLPNVVSILVSFGGAFWVMMQNDPWMALIALAGAPISFLSTRFSMRKMREFQKKQMELQSHKTVFNQEALQNMQMIKAFGLVDYFIQQYTEVQDQSLEYAMVQNTFQSKMTILTGLIGQLIGYACYGFAVFRLWQGQITYGTMTLFVSMATSLRGSFSGVLNLLPTAMRAGISAGRIMEVVQLPRESEEDLEKGRIMLERARRTGVQVEMRDVSVAYGDNGPVYTHANLLARPGEIIGLIGPSGQGKTTTLRVLLGLYHTQEGQVTVANPGSEMEPVSAGTRCLFSYIPQGNTLFSGTIADNMRMSRPDASDQEIIEALQTADAWEFVGKLEEGIDTQVREGGNRFSEGQKQRLSIARALLLHTPVLLLDEATSALDMVTERRVLKNILSRDPLRTIIVTAHRPSVLSMCHRVYKIQNGRFDEVNDVEIQGFLHGE</sequence>
<keyword evidence="2 7" id="KW-0812">Transmembrane</keyword>
<dbReference type="Proteomes" id="UP000886879">
    <property type="component" value="Unassembled WGS sequence"/>
</dbReference>
<keyword evidence="3" id="KW-0547">Nucleotide-binding</keyword>
<dbReference type="PROSITE" id="PS50893">
    <property type="entry name" value="ABC_TRANSPORTER_2"/>
    <property type="match status" value="1"/>
</dbReference>
<dbReference type="GO" id="GO:0015421">
    <property type="term" value="F:ABC-type oligopeptide transporter activity"/>
    <property type="evidence" value="ECO:0007669"/>
    <property type="project" value="TreeGrafter"/>
</dbReference>
<dbReference type="SUPFAM" id="SSF52540">
    <property type="entry name" value="P-loop containing nucleoside triphosphate hydrolases"/>
    <property type="match status" value="1"/>
</dbReference>
<feature type="domain" description="ABC transporter" evidence="8">
    <location>
        <begin position="333"/>
        <end position="558"/>
    </location>
</feature>
<evidence type="ECO:0000259" key="8">
    <source>
        <dbReference type="PROSITE" id="PS50893"/>
    </source>
</evidence>
<feature type="transmembrane region" description="Helical" evidence="7">
    <location>
        <begin position="123"/>
        <end position="144"/>
    </location>
</feature>
<gene>
    <name evidence="10" type="ORF">IAD31_05345</name>
</gene>
<evidence type="ECO:0000256" key="2">
    <source>
        <dbReference type="ARBA" id="ARBA00022692"/>
    </source>
</evidence>
<protein>
    <submittedName>
        <fullName evidence="10">ABC transporter ATP-binding protein</fullName>
    </submittedName>
</protein>
<dbReference type="Pfam" id="PF00005">
    <property type="entry name" value="ABC_tran"/>
    <property type="match status" value="1"/>
</dbReference>
<evidence type="ECO:0000256" key="4">
    <source>
        <dbReference type="ARBA" id="ARBA00022840"/>
    </source>
</evidence>
<feature type="transmembrane region" description="Helical" evidence="7">
    <location>
        <begin position="7"/>
        <end position="28"/>
    </location>
</feature>
<dbReference type="Gene3D" id="3.40.50.300">
    <property type="entry name" value="P-loop containing nucleotide triphosphate hydrolases"/>
    <property type="match status" value="1"/>
</dbReference>
<reference evidence="10" key="2">
    <citation type="journal article" date="2021" name="PeerJ">
        <title>Extensive microbial diversity within the chicken gut microbiome revealed by metagenomics and culture.</title>
        <authorList>
            <person name="Gilroy R."/>
            <person name="Ravi A."/>
            <person name="Getino M."/>
            <person name="Pursley I."/>
            <person name="Horton D.L."/>
            <person name="Alikhan N.F."/>
            <person name="Baker D."/>
            <person name="Gharbi K."/>
            <person name="Hall N."/>
            <person name="Watson M."/>
            <person name="Adriaenssens E.M."/>
            <person name="Foster-Nyarko E."/>
            <person name="Jarju S."/>
            <person name="Secka A."/>
            <person name="Antonio M."/>
            <person name="Oren A."/>
            <person name="Chaudhuri R.R."/>
            <person name="La Ragione R."/>
            <person name="Hildebrand F."/>
            <person name="Pallen M.J."/>
        </authorList>
    </citation>
    <scope>NUCLEOTIDE SEQUENCE</scope>
    <source>
        <strain evidence="10">ChiGjej2B2-12916</strain>
    </source>
</reference>
<name>A0A9D0YS86_9FIRM</name>
<dbReference type="InterPro" id="IPR003439">
    <property type="entry name" value="ABC_transporter-like_ATP-bd"/>
</dbReference>
<dbReference type="GO" id="GO:0016887">
    <property type="term" value="F:ATP hydrolysis activity"/>
    <property type="evidence" value="ECO:0007669"/>
    <property type="project" value="InterPro"/>
</dbReference>
<accession>A0A9D0YS86</accession>
<evidence type="ECO:0000256" key="3">
    <source>
        <dbReference type="ARBA" id="ARBA00022741"/>
    </source>
</evidence>
<feature type="domain" description="ABC transmembrane type-1" evidence="9">
    <location>
        <begin position="16"/>
        <end position="294"/>
    </location>
</feature>
<organism evidence="10 11">
    <name type="scientific">Candidatus Enterenecus faecium</name>
    <dbReference type="NCBI Taxonomy" id="2840780"/>
    <lineage>
        <taxon>Bacteria</taxon>
        <taxon>Bacillati</taxon>
        <taxon>Bacillota</taxon>
        <taxon>Clostridia</taxon>
        <taxon>Eubacteriales</taxon>
        <taxon>Candidatus Enterenecus</taxon>
    </lineage>
</organism>
<dbReference type="CDD" id="cd07346">
    <property type="entry name" value="ABC_6TM_exporters"/>
    <property type="match status" value="1"/>
</dbReference>
<dbReference type="Gene3D" id="1.20.1560.10">
    <property type="entry name" value="ABC transporter type 1, transmembrane domain"/>
    <property type="match status" value="1"/>
</dbReference>
<dbReference type="Pfam" id="PF00664">
    <property type="entry name" value="ABC_membrane"/>
    <property type="match status" value="1"/>
</dbReference>
<dbReference type="GO" id="GO:0005524">
    <property type="term" value="F:ATP binding"/>
    <property type="evidence" value="ECO:0007669"/>
    <property type="project" value="UniProtKB-KW"/>
</dbReference>
<evidence type="ECO:0000259" key="9">
    <source>
        <dbReference type="PROSITE" id="PS50929"/>
    </source>
</evidence>
<dbReference type="SMART" id="SM00382">
    <property type="entry name" value="AAA"/>
    <property type="match status" value="1"/>
</dbReference>
<proteinExistence type="predicted"/>
<dbReference type="GO" id="GO:0005886">
    <property type="term" value="C:plasma membrane"/>
    <property type="evidence" value="ECO:0007669"/>
    <property type="project" value="UniProtKB-SubCell"/>
</dbReference>
<evidence type="ECO:0000256" key="5">
    <source>
        <dbReference type="ARBA" id="ARBA00022989"/>
    </source>
</evidence>
<feature type="transmembrane region" description="Helical" evidence="7">
    <location>
        <begin position="48"/>
        <end position="68"/>
    </location>
</feature>
<feature type="transmembrane region" description="Helical" evidence="7">
    <location>
        <begin position="150"/>
        <end position="170"/>
    </location>
</feature>
<evidence type="ECO:0000313" key="11">
    <source>
        <dbReference type="Proteomes" id="UP000886879"/>
    </source>
</evidence>
<reference evidence="10" key="1">
    <citation type="submission" date="2020-10" db="EMBL/GenBank/DDBJ databases">
        <authorList>
            <person name="Gilroy R."/>
        </authorList>
    </citation>
    <scope>NUCLEOTIDE SEQUENCE</scope>
    <source>
        <strain evidence="10">ChiGjej2B2-12916</strain>
    </source>
</reference>
<keyword evidence="5 7" id="KW-1133">Transmembrane helix</keyword>
<dbReference type="EMBL" id="DVFO01000048">
    <property type="protein sequence ID" value="HIQ61002.1"/>
    <property type="molecule type" value="Genomic_DNA"/>
</dbReference>
<dbReference type="AlphaFoldDB" id="A0A9D0YS86"/>
<dbReference type="InterPro" id="IPR036640">
    <property type="entry name" value="ABC1_TM_sf"/>
</dbReference>
<evidence type="ECO:0000256" key="7">
    <source>
        <dbReference type="SAM" id="Phobius"/>
    </source>
</evidence>
<dbReference type="PROSITE" id="PS50929">
    <property type="entry name" value="ABC_TM1F"/>
    <property type="match status" value="1"/>
</dbReference>
<keyword evidence="6 7" id="KW-0472">Membrane</keyword>
<keyword evidence="4 10" id="KW-0067">ATP-binding</keyword>
<feature type="transmembrane region" description="Helical" evidence="7">
    <location>
        <begin position="236"/>
        <end position="259"/>
    </location>
</feature>
<dbReference type="PANTHER" id="PTHR43394">
    <property type="entry name" value="ATP-DEPENDENT PERMEASE MDL1, MITOCHONDRIAL"/>
    <property type="match status" value="1"/>
</dbReference>
<dbReference type="PANTHER" id="PTHR43394:SF1">
    <property type="entry name" value="ATP-BINDING CASSETTE SUB-FAMILY B MEMBER 10, MITOCHONDRIAL"/>
    <property type="match status" value="1"/>
</dbReference>
<comment type="subcellular location">
    <subcellularLocation>
        <location evidence="1">Cell membrane</location>
        <topology evidence="1">Multi-pass membrane protein</topology>
    </subcellularLocation>
</comment>
<dbReference type="SUPFAM" id="SSF90123">
    <property type="entry name" value="ABC transporter transmembrane region"/>
    <property type="match status" value="1"/>
</dbReference>
<evidence type="ECO:0000256" key="6">
    <source>
        <dbReference type="ARBA" id="ARBA00023136"/>
    </source>
</evidence>
<dbReference type="InterPro" id="IPR003593">
    <property type="entry name" value="AAA+_ATPase"/>
</dbReference>